<keyword evidence="4 14" id="KW-0597">Phosphoprotein</keyword>
<evidence type="ECO:0000256" key="12">
    <source>
        <dbReference type="ARBA" id="ARBA00037471"/>
    </source>
</evidence>
<proteinExistence type="predicted"/>
<dbReference type="SMART" id="SM00862">
    <property type="entry name" value="Trans_reg_C"/>
    <property type="match status" value="1"/>
</dbReference>
<evidence type="ECO:0000256" key="10">
    <source>
        <dbReference type="ARBA" id="ARBA00023163"/>
    </source>
</evidence>
<dbReference type="GO" id="GO:0000976">
    <property type="term" value="F:transcription cis-regulatory region binding"/>
    <property type="evidence" value="ECO:0007669"/>
    <property type="project" value="TreeGrafter"/>
</dbReference>
<feature type="modified residue" description="4-aspartylphosphate" evidence="14">
    <location>
        <position position="52"/>
    </location>
</feature>
<dbReference type="GO" id="GO:0005829">
    <property type="term" value="C:cytosol"/>
    <property type="evidence" value="ECO:0007669"/>
    <property type="project" value="TreeGrafter"/>
</dbReference>
<keyword evidence="10" id="KW-0804">Transcription</keyword>
<keyword evidence="3" id="KW-0963">Cytoplasm</keyword>
<evidence type="ECO:0000256" key="11">
    <source>
        <dbReference type="ARBA" id="ARBA00024867"/>
    </source>
</evidence>
<evidence type="ECO:0000313" key="18">
    <source>
        <dbReference type="EMBL" id="SHI93721.1"/>
    </source>
</evidence>
<feature type="domain" description="Response regulatory" evidence="16">
    <location>
        <begin position="3"/>
        <end position="117"/>
    </location>
</feature>
<evidence type="ECO:0000256" key="5">
    <source>
        <dbReference type="ARBA" id="ARBA00023012"/>
    </source>
</evidence>
<dbReference type="Proteomes" id="UP000183954">
    <property type="component" value="Unassembled WGS sequence"/>
</dbReference>
<gene>
    <name evidence="18" type="ORF">SAMN02746098_04881</name>
</gene>
<dbReference type="InterPro" id="IPR001789">
    <property type="entry name" value="Sig_transdc_resp-reg_receiver"/>
</dbReference>
<evidence type="ECO:0000313" key="19">
    <source>
        <dbReference type="Proteomes" id="UP000183954"/>
    </source>
</evidence>
<evidence type="ECO:0000256" key="4">
    <source>
        <dbReference type="ARBA" id="ARBA00022553"/>
    </source>
</evidence>
<dbReference type="RefSeq" id="WP_073032931.1">
    <property type="nucleotide sequence ID" value="NZ_FQXJ01000030.1"/>
</dbReference>
<dbReference type="InterPro" id="IPR039420">
    <property type="entry name" value="WalR-like"/>
</dbReference>
<evidence type="ECO:0000256" key="14">
    <source>
        <dbReference type="PROSITE-ProRule" id="PRU00169"/>
    </source>
</evidence>
<organism evidence="18 19">
    <name type="scientific">Desulfosporosinus lacus DSM 15449</name>
    <dbReference type="NCBI Taxonomy" id="1121420"/>
    <lineage>
        <taxon>Bacteria</taxon>
        <taxon>Bacillati</taxon>
        <taxon>Bacillota</taxon>
        <taxon>Clostridia</taxon>
        <taxon>Eubacteriales</taxon>
        <taxon>Desulfitobacteriaceae</taxon>
        <taxon>Desulfosporosinus</taxon>
    </lineage>
</organism>
<dbReference type="PROSITE" id="PS50110">
    <property type="entry name" value="RESPONSE_REGULATORY"/>
    <property type="match status" value="1"/>
</dbReference>
<evidence type="ECO:0000256" key="8">
    <source>
        <dbReference type="ARBA" id="ARBA00023125"/>
    </source>
</evidence>
<dbReference type="CDD" id="cd00383">
    <property type="entry name" value="trans_reg_C"/>
    <property type="match status" value="1"/>
</dbReference>
<dbReference type="InterPro" id="IPR016032">
    <property type="entry name" value="Sig_transdc_resp-reg_C-effctor"/>
</dbReference>
<protein>
    <recommendedName>
        <fullName evidence="13">Heme response regulator HssR</fullName>
    </recommendedName>
    <alternativeName>
        <fullName evidence="2">Stage 0 sporulation protein A homolog</fullName>
    </alternativeName>
</protein>
<keyword evidence="7" id="KW-0843">Virulence</keyword>
<dbReference type="Gene3D" id="1.10.10.10">
    <property type="entry name" value="Winged helix-like DNA-binding domain superfamily/Winged helix DNA-binding domain"/>
    <property type="match status" value="1"/>
</dbReference>
<dbReference type="InterPro" id="IPR036388">
    <property type="entry name" value="WH-like_DNA-bd_sf"/>
</dbReference>
<sequence length="225" mass="25664">MIKILVVDDDVYIRRLVSTILKDAGFEVYEAADGRDALLKLDEKRIDLCVADIMMPNMDGLEFCRNARNYYQDMPILMLTAKSEIGSKIESYGSGADDYLTKPFEAEELLLRSRALLKRYKIASQQTIGIGLLTVDNTSHTVSANGERLSIPLREFELLFKLGSFPGKTLSRNQLIEDIWGFDFDGNERTLDVHVGRLRDRFPPERFGFQILTIRSLGYRLEVIS</sequence>
<dbReference type="GO" id="GO:0006355">
    <property type="term" value="P:regulation of DNA-templated transcription"/>
    <property type="evidence" value="ECO:0007669"/>
    <property type="project" value="InterPro"/>
</dbReference>
<evidence type="ECO:0000259" key="16">
    <source>
        <dbReference type="PROSITE" id="PS50110"/>
    </source>
</evidence>
<dbReference type="EMBL" id="FQXJ01000030">
    <property type="protein sequence ID" value="SHI93721.1"/>
    <property type="molecule type" value="Genomic_DNA"/>
</dbReference>
<keyword evidence="5" id="KW-0902">Two-component regulatory system</keyword>
<dbReference type="PROSITE" id="PS51755">
    <property type="entry name" value="OMPR_PHOB"/>
    <property type="match status" value="1"/>
</dbReference>
<evidence type="ECO:0000256" key="1">
    <source>
        <dbReference type="ARBA" id="ARBA00004496"/>
    </source>
</evidence>
<comment type="subcellular location">
    <subcellularLocation>
        <location evidence="1">Cytoplasm</location>
    </subcellularLocation>
</comment>
<dbReference type="STRING" id="1121420.SAMN02746098_04881"/>
<dbReference type="PANTHER" id="PTHR48111">
    <property type="entry name" value="REGULATOR OF RPOS"/>
    <property type="match status" value="1"/>
</dbReference>
<evidence type="ECO:0000256" key="3">
    <source>
        <dbReference type="ARBA" id="ARBA00022490"/>
    </source>
</evidence>
<dbReference type="PANTHER" id="PTHR48111:SF49">
    <property type="entry name" value="HEME RESPONSE REGULATOR HSSR"/>
    <property type="match status" value="1"/>
</dbReference>
<dbReference type="Pfam" id="PF00072">
    <property type="entry name" value="Response_reg"/>
    <property type="match status" value="1"/>
</dbReference>
<dbReference type="GO" id="GO:0000156">
    <property type="term" value="F:phosphorelay response regulator activity"/>
    <property type="evidence" value="ECO:0007669"/>
    <property type="project" value="TreeGrafter"/>
</dbReference>
<dbReference type="Gene3D" id="3.40.50.2300">
    <property type="match status" value="1"/>
</dbReference>
<evidence type="ECO:0000256" key="9">
    <source>
        <dbReference type="ARBA" id="ARBA00023159"/>
    </source>
</evidence>
<reference evidence="19" key="1">
    <citation type="submission" date="2016-11" db="EMBL/GenBank/DDBJ databases">
        <authorList>
            <person name="Varghese N."/>
            <person name="Submissions S."/>
        </authorList>
    </citation>
    <scope>NUCLEOTIDE SEQUENCE [LARGE SCALE GENOMIC DNA]</scope>
    <source>
        <strain evidence="19">DSM 15449</strain>
    </source>
</reference>
<dbReference type="SUPFAM" id="SSF46894">
    <property type="entry name" value="C-terminal effector domain of the bipartite response regulators"/>
    <property type="match status" value="1"/>
</dbReference>
<evidence type="ECO:0000256" key="15">
    <source>
        <dbReference type="PROSITE-ProRule" id="PRU01091"/>
    </source>
</evidence>
<evidence type="ECO:0000256" key="13">
    <source>
        <dbReference type="ARBA" id="ARBA00039976"/>
    </source>
</evidence>
<dbReference type="GO" id="GO:0032993">
    <property type="term" value="C:protein-DNA complex"/>
    <property type="evidence" value="ECO:0007669"/>
    <property type="project" value="TreeGrafter"/>
</dbReference>
<dbReference type="CDD" id="cd17574">
    <property type="entry name" value="REC_OmpR"/>
    <property type="match status" value="1"/>
</dbReference>
<name>A0A1M6F7T8_9FIRM</name>
<accession>A0A1M6F7T8</accession>
<evidence type="ECO:0000256" key="6">
    <source>
        <dbReference type="ARBA" id="ARBA00023015"/>
    </source>
</evidence>
<dbReference type="InterPro" id="IPR011006">
    <property type="entry name" value="CheY-like_superfamily"/>
</dbReference>
<evidence type="ECO:0000256" key="2">
    <source>
        <dbReference type="ARBA" id="ARBA00018672"/>
    </source>
</evidence>
<evidence type="ECO:0000259" key="17">
    <source>
        <dbReference type="PROSITE" id="PS51755"/>
    </source>
</evidence>
<comment type="function">
    <text evidence="12">Member of the two-component regulatory system HssS/HssR involved in intracellular heme homeostasis and tempering of staphylococcal virulence. Phosphorylated HssR binds to a direct repeat sequence within hrtAB promoter and activates the expression of hrtAB, an efflux pump, in response to extracellular heme, hemin, hemoglobin or blood.</text>
</comment>
<feature type="domain" description="OmpR/PhoB-type" evidence="17">
    <location>
        <begin position="125"/>
        <end position="223"/>
    </location>
</feature>
<dbReference type="FunFam" id="3.40.50.2300:FF:000001">
    <property type="entry name" value="DNA-binding response regulator PhoB"/>
    <property type="match status" value="1"/>
</dbReference>
<dbReference type="OrthoDB" id="9790454at2"/>
<keyword evidence="9" id="KW-0010">Activator</keyword>
<dbReference type="Pfam" id="PF00486">
    <property type="entry name" value="Trans_reg_C"/>
    <property type="match status" value="1"/>
</dbReference>
<dbReference type="SUPFAM" id="SSF52172">
    <property type="entry name" value="CheY-like"/>
    <property type="match status" value="1"/>
</dbReference>
<comment type="function">
    <text evidence="11">May play the central regulatory role in sporulation. It may be an element of the effector pathway responsible for the activation of sporulation genes in response to nutritional stress. Spo0A may act in concert with spo0H (a sigma factor) to control the expression of some genes that are critical to the sporulation process.</text>
</comment>
<keyword evidence="19" id="KW-1185">Reference proteome</keyword>
<feature type="DNA-binding region" description="OmpR/PhoB-type" evidence="15">
    <location>
        <begin position="125"/>
        <end position="223"/>
    </location>
</feature>
<evidence type="ECO:0000256" key="7">
    <source>
        <dbReference type="ARBA" id="ARBA00023026"/>
    </source>
</evidence>
<keyword evidence="6" id="KW-0805">Transcription regulation</keyword>
<keyword evidence="8 15" id="KW-0238">DNA-binding</keyword>
<dbReference type="InterPro" id="IPR001867">
    <property type="entry name" value="OmpR/PhoB-type_DNA-bd"/>
</dbReference>
<dbReference type="SMART" id="SM00448">
    <property type="entry name" value="REC"/>
    <property type="match status" value="1"/>
</dbReference>
<dbReference type="AlphaFoldDB" id="A0A1M6F7T8"/>